<dbReference type="Proteomes" id="UP001597183">
    <property type="component" value="Unassembled WGS sequence"/>
</dbReference>
<evidence type="ECO:0000313" key="1">
    <source>
        <dbReference type="EMBL" id="MFD1366541.1"/>
    </source>
</evidence>
<organism evidence="1 2">
    <name type="scientific">Actinoplanes sichuanensis</name>
    <dbReference type="NCBI Taxonomy" id="512349"/>
    <lineage>
        <taxon>Bacteria</taxon>
        <taxon>Bacillati</taxon>
        <taxon>Actinomycetota</taxon>
        <taxon>Actinomycetes</taxon>
        <taxon>Micromonosporales</taxon>
        <taxon>Micromonosporaceae</taxon>
        <taxon>Actinoplanes</taxon>
    </lineage>
</organism>
<gene>
    <name evidence="1" type="ORF">ACFQ5G_14400</name>
</gene>
<comment type="caution">
    <text evidence="1">The sequence shown here is derived from an EMBL/GenBank/DDBJ whole genome shotgun (WGS) entry which is preliminary data.</text>
</comment>
<proteinExistence type="predicted"/>
<evidence type="ECO:0000313" key="2">
    <source>
        <dbReference type="Proteomes" id="UP001597183"/>
    </source>
</evidence>
<sequence>MSAPGDVSPEILERLRSICGGLPEVYEEPAWIGVRWRIRARTVAHVYTPEPGRHRVYAHLTGPATVMTFRVPLEDLHGLTAAGFPFFRADWGRNVAAVVLGEHTDWTEVAELVTDSYCEMAPKFLVRRVVGERHVL</sequence>
<dbReference type="InterPro" id="IPR038056">
    <property type="entry name" value="YjbR-like_sf"/>
</dbReference>
<dbReference type="RefSeq" id="WP_317793298.1">
    <property type="nucleotide sequence ID" value="NZ_AP028461.1"/>
</dbReference>
<name>A0ABW4A6Z3_9ACTN</name>
<reference evidence="2" key="1">
    <citation type="journal article" date="2019" name="Int. J. Syst. Evol. Microbiol.">
        <title>The Global Catalogue of Microorganisms (GCM) 10K type strain sequencing project: providing services to taxonomists for standard genome sequencing and annotation.</title>
        <authorList>
            <consortium name="The Broad Institute Genomics Platform"/>
            <consortium name="The Broad Institute Genome Sequencing Center for Infectious Disease"/>
            <person name="Wu L."/>
            <person name="Ma J."/>
        </authorList>
    </citation>
    <scope>NUCLEOTIDE SEQUENCE [LARGE SCALE GENOMIC DNA]</scope>
    <source>
        <strain evidence="2">CCM 7526</strain>
    </source>
</reference>
<dbReference type="InterPro" id="IPR058532">
    <property type="entry name" value="YjbR/MT2646/Rv2570-like"/>
</dbReference>
<dbReference type="EMBL" id="JBHTMK010000018">
    <property type="protein sequence ID" value="MFD1366541.1"/>
    <property type="molecule type" value="Genomic_DNA"/>
</dbReference>
<dbReference type="Pfam" id="PF04237">
    <property type="entry name" value="YjbR"/>
    <property type="match status" value="1"/>
</dbReference>
<accession>A0ABW4A6Z3</accession>
<keyword evidence="1" id="KW-0238">DNA-binding</keyword>
<dbReference type="GO" id="GO:0003677">
    <property type="term" value="F:DNA binding"/>
    <property type="evidence" value="ECO:0007669"/>
    <property type="project" value="UniProtKB-KW"/>
</dbReference>
<keyword evidence="2" id="KW-1185">Reference proteome</keyword>
<protein>
    <submittedName>
        <fullName evidence="1">MmcQ/YjbR family DNA-binding protein</fullName>
    </submittedName>
</protein>
<dbReference type="SUPFAM" id="SSF142906">
    <property type="entry name" value="YjbR-like"/>
    <property type="match status" value="1"/>
</dbReference>